<dbReference type="Proteomes" id="UP000184216">
    <property type="component" value="Unassembled WGS sequence"/>
</dbReference>
<dbReference type="InterPro" id="IPR036942">
    <property type="entry name" value="Beta-barrel_TonB_sf"/>
</dbReference>
<keyword evidence="3 8" id="KW-1134">Transmembrane beta strand</keyword>
<evidence type="ECO:0000256" key="2">
    <source>
        <dbReference type="ARBA" id="ARBA00022448"/>
    </source>
</evidence>
<keyword evidence="2 8" id="KW-0813">Transport</keyword>
<evidence type="ECO:0000259" key="11">
    <source>
        <dbReference type="Pfam" id="PF00593"/>
    </source>
</evidence>
<feature type="signal peptide" evidence="10">
    <location>
        <begin position="1"/>
        <end position="29"/>
    </location>
</feature>
<evidence type="ECO:0000256" key="5">
    <source>
        <dbReference type="ARBA" id="ARBA00023077"/>
    </source>
</evidence>
<feature type="domain" description="TonB-dependent receptor-like beta-barrel" evidence="11">
    <location>
        <begin position="427"/>
        <end position="977"/>
    </location>
</feature>
<evidence type="ECO:0000256" key="4">
    <source>
        <dbReference type="ARBA" id="ARBA00022692"/>
    </source>
</evidence>
<gene>
    <name evidence="13" type="ORF">B0A72_02790</name>
    <name evidence="14" type="ORF">SAMN05444387_3263</name>
</gene>
<dbReference type="InterPro" id="IPR037066">
    <property type="entry name" value="Plug_dom_sf"/>
</dbReference>
<dbReference type="Pfam" id="PF07715">
    <property type="entry name" value="Plug"/>
    <property type="match status" value="1"/>
</dbReference>
<comment type="similarity">
    <text evidence="8 9">Belongs to the TonB-dependent receptor family.</text>
</comment>
<evidence type="ECO:0000313" key="13">
    <source>
        <dbReference type="EMBL" id="OXB07810.1"/>
    </source>
</evidence>
<dbReference type="NCBIfam" id="TIGR04056">
    <property type="entry name" value="OMP_RagA_SusC"/>
    <property type="match status" value="1"/>
</dbReference>
<dbReference type="GO" id="GO:0009279">
    <property type="term" value="C:cell outer membrane"/>
    <property type="evidence" value="ECO:0007669"/>
    <property type="project" value="UniProtKB-SubCell"/>
</dbReference>
<dbReference type="RefSeq" id="WP_073396351.1">
    <property type="nucleotide sequence ID" value="NZ_FRBX01000004.1"/>
</dbReference>
<dbReference type="InterPro" id="IPR000531">
    <property type="entry name" value="Beta-barrel_TonB"/>
</dbReference>
<evidence type="ECO:0000313" key="14">
    <source>
        <dbReference type="EMBL" id="SHM81219.1"/>
    </source>
</evidence>
<evidence type="ECO:0000256" key="1">
    <source>
        <dbReference type="ARBA" id="ARBA00004571"/>
    </source>
</evidence>
<feature type="chain" id="PRO_5044301706" evidence="10">
    <location>
        <begin position="30"/>
        <end position="1010"/>
    </location>
</feature>
<dbReference type="EMBL" id="FRBX01000004">
    <property type="protein sequence ID" value="SHM81219.1"/>
    <property type="molecule type" value="Genomic_DNA"/>
</dbReference>
<dbReference type="Proteomes" id="UP000198431">
    <property type="component" value="Unassembled WGS sequence"/>
</dbReference>
<dbReference type="NCBIfam" id="TIGR04057">
    <property type="entry name" value="SusC_RagA_signa"/>
    <property type="match status" value="1"/>
</dbReference>
<evidence type="ECO:0000256" key="7">
    <source>
        <dbReference type="ARBA" id="ARBA00023237"/>
    </source>
</evidence>
<dbReference type="InterPro" id="IPR023996">
    <property type="entry name" value="TonB-dep_OMP_SusC/RagA"/>
</dbReference>
<protein>
    <submittedName>
        <fullName evidence="13">SusC/RagA family protein</fullName>
    </submittedName>
    <submittedName>
        <fullName evidence="14">TonB-linked outer membrane protein, SusC/RagA family</fullName>
    </submittedName>
</protein>
<keyword evidence="7 8" id="KW-0998">Cell outer membrane</keyword>
<feature type="domain" description="TonB-dependent receptor plug" evidence="12">
    <location>
        <begin position="134"/>
        <end position="259"/>
    </location>
</feature>
<evidence type="ECO:0000256" key="9">
    <source>
        <dbReference type="RuleBase" id="RU003357"/>
    </source>
</evidence>
<dbReference type="Gene3D" id="2.170.130.10">
    <property type="entry name" value="TonB-dependent receptor, plug domain"/>
    <property type="match status" value="1"/>
</dbReference>
<evidence type="ECO:0000313" key="16">
    <source>
        <dbReference type="Proteomes" id="UP000198431"/>
    </source>
</evidence>
<proteinExistence type="inferred from homology"/>
<dbReference type="Pfam" id="PF00593">
    <property type="entry name" value="TonB_dep_Rec_b-barrel"/>
    <property type="match status" value="1"/>
</dbReference>
<keyword evidence="15" id="KW-1185">Reference proteome</keyword>
<evidence type="ECO:0000256" key="8">
    <source>
        <dbReference type="PROSITE-ProRule" id="PRU01360"/>
    </source>
</evidence>
<dbReference type="SUPFAM" id="SSF56935">
    <property type="entry name" value="Porins"/>
    <property type="match status" value="1"/>
</dbReference>
<dbReference type="SUPFAM" id="SSF49464">
    <property type="entry name" value="Carboxypeptidase regulatory domain-like"/>
    <property type="match status" value="1"/>
</dbReference>
<name>A0AB36P5W4_9FLAO</name>
<dbReference type="PROSITE" id="PS52016">
    <property type="entry name" value="TONB_DEPENDENT_REC_3"/>
    <property type="match status" value="1"/>
</dbReference>
<dbReference type="Gene3D" id="2.40.170.20">
    <property type="entry name" value="TonB-dependent receptor, beta-barrel domain"/>
    <property type="match status" value="1"/>
</dbReference>
<dbReference type="AlphaFoldDB" id="A0AB36P5W4"/>
<sequence length="1010" mass="110385">MKNLSFNKGRPHCLCIFIFAVLLSNQINASELKFGSCLEQMQQQITGTVTDASGPLPGVTVIVKATNVSTVTDEKGNFSIAANSDDILVFSFLSYASQEIIVGSETSIKVLLSEDSTTLKEVTINAGYYSVKDKDRTGSIARITSKDIEKQPVTNPLASMQGRMSGVNISQSAGTPGSGFSIQIRGINSLRGDGNDPLYIVNGVPYASQSLGNSDVSAGQFGGLSNPISNINPADIESIEVLKDADATAIYGSRGANGVVLITTKKGKSGRTKFDVQTYTTIGKITKKMDLLNTQQYLAIRSEAFANDGISDYPDDAYDINGTWDQSRYTDWQKELIGGTANIYNTQFSVSGGSAGTQFLLSGTYRKETTVFPGDAHFYRGAVSANITHRSEDDKFSLTFTANYTGDKNTLPGTDLTRLAYTLAPNAPALYDPSGNLNWENGSFENPLSYLNGTYINSANTLLANALLSYKLPAGFEVRTSLGFSDAQLSEERSLPNTMYNPFYGLTSDASEMVVNDGKRRSWIVEPQLNWQKKWQNFQINVLAGTTFQMQKQKAFALDAYGFASNALMNSVAAATTITVLNDSQSEYKYNAVFGRINLSLKDRYILNITGRRDGSSRFGPGNRFANFGALGAAWIFSNESLLSKDNSILSFGKLRASYGITGNDQIGDYQYLDTYQVTPNLYDGVVGIQPTRLFNPDFGWETNKKLEAAIELGFLKDQIFITAAYFQNRSSNQLVGIPLPATTGFPSLQSNLDATVQNTGLELDLRSVNLKSENFTWTTSLNFTLPKNKLLAFPDLDASTYKNKFIIGQSIYIRKLYHYTGLDPATGLYTVEDVNSDGKITAAGDLKSFIDFSPKYYGGITNQLSYKNLTLDFLFQFVKQKGAGTASLFPVAGSFSNQPVQAMNHFPQDGTNAANQLYTTGVNADALSANDNYTLSDAMIQDASFIRLKSLSLSYTIPLLWSKNVSTKIYVQGQNLLTFTKYKGADPENQSANYIPPLKQFTLGVQLTF</sequence>
<keyword evidence="4 8" id="KW-0812">Transmembrane</keyword>
<comment type="caution">
    <text evidence="13">The sequence shown here is derived from an EMBL/GenBank/DDBJ whole genome shotgun (WGS) entry which is preliminary data.</text>
</comment>
<evidence type="ECO:0000313" key="15">
    <source>
        <dbReference type="Proteomes" id="UP000184216"/>
    </source>
</evidence>
<reference evidence="14 15" key="2">
    <citation type="submission" date="2016-11" db="EMBL/GenBank/DDBJ databases">
        <authorList>
            <person name="Varghese N."/>
            <person name="Submissions S."/>
        </authorList>
    </citation>
    <scope>NUCLEOTIDE SEQUENCE [LARGE SCALE GENOMIC DNA]</scope>
    <source>
        <strain evidence="14 15">DSM 6368</strain>
    </source>
</reference>
<keyword evidence="6 8" id="KW-0472">Membrane</keyword>
<dbReference type="InterPro" id="IPR012910">
    <property type="entry name" value="Plug_dom"/>
</dbReference>
<dbReference type="InterPro" id="IPR023997">
    <property type="entry name" value="TonB-dep_OMP_SusC/RagA_CS"/>
</dbReference>
<evidence type="ECO:0000256" key="10">
    <source>
        <dbReference type="SAM" id="SignalP"/>
    </source>
</evidence>
<accession>A0AB36P5W4</accession>
<dbReference type="InterPro" id="IPR039426">
    <property type="entry name" value="TonB-dep_rcpt-like"/>
</dbReference>
<dbReference type="InterPro" id="IPR008969">
    <property type="entry name" value="CarboxyPept-like_regulatory"/>
</dbReference>
<keyword evidence="5 9" id="KW-0798">TonB box</keyword>
<evidence type="ECO:0000256" key="3">
    <source>
        <dbReference type="ARBA" id="ARBA00022452"/>
    </source>
</evidence>
<dbReference type="Gene3D" id="2.60.40.1120">
    <property type="entry name" value="Carboxypeptidase-like, regulatory domain"/>
    <property type="match status" value="1"/>
</dbReference>
<evidence type="ECO:0000259" key="12">
    <source>
        <dbReference type="Pfam" id="PF07715"/>
    </source>
</evidence>
<organism evidence="13 16">
    <name type="scientific">Flavobacterium pectinovorum</name>
    <dbReference type="NCBI Taxonomy" id="29533"/>
    <lineage>
        <taxon>Bacteria</taxon>
        <taxon>Pseudomonadati</taxon>
        <taxon>Bacteroidota</taxon>
        <taxon>Flavobacteriia</taxon>
        <taxon>Flavobacteriales</taxon>
        <taxon>Flavobacteriaceae</taxon>
        <taxon>Flavobacterium</taxon>
    </lineage>
</organism>
<reference evidence="13 16" key="1">
    <citation type="submission" date="2016-11" db="EMBL/GenBank/DDBJ databases">
        <title>Whole genomes of Flavobacteriaceae.</title>
        <authorList>
            <person name="Stine C."/>
            <person name="Li C."/>
            <person name="Tadesse D."/>
        </authorList>
    </citation>
    <scope>NUCLEOTIDE SEQUENCE [LARGE SCALE GENOMIC DNA]</scope>
    <source>
        <strain evidence="13 16">ATCC 19366</strain>
    </source>
</reference>
<keyword evidence="10" id="KW-0732">Signal</keyword>
<comment type="subcellular location">
    <subcellularLocation>
        <location evidence="1 8">Cell outer membrane</location>
        <topology evidence="1 8">Multi-pass membrane protein</topology>
    </subcellularLocation>
</comment>
<dbReference type="Pfam" id="PF13715">
    <property type="entry name" value="CarbopepD_reg_2"/>
    <property type="match status" value="1"/>
</dbReference>
<evidence type="ECO:0000256" key="6">
    <source>
        <dbReference type="ARBA" id="ARBA00023136"/>
    </source>
</evidence>
<dbReference type="EMBL" id="MUHB01000003">
    <property type="protein sequence ID" value="OXB07810.1"/>
    <property type="molecule type" value="Genomic_DNA"/>
</dbReference>